<evidence type="ECO:0000313" key="3">
    <source>
        <dbReference type="EMBL" id="MBU5335757.1"/>
    </source>
</evidence>
<name>A0ABS6DVN0_9FIRM</name>
<dbReference type="InterPro" id="IPR004702">
    <property type="entry name" value="PTS_sorb_EIIBC"/>
</dbReference>
<gene>
    <name evidence="3" type="ORF">KQI20_04835</name>
</gene>
<proteinExistence type="predicted"/>
<evidence type="ECO:0000313" key="4">
    <source>
        <dbReference type="Proteomes" id="UP001196301"/>
    </source>
</evidence>
<dbReference type="RefSeq" id="WP_216568897.1">
    <property type="nucleotide sequence ID" value="NZ_JAHLOQ010000009.1"/>
</dbReference>
<feature type="modified residue" description="Phosphocysteine; by EIIA" evidence="1">
    <location>
        <position position="74"/>
    </location>
</feature>
<dbReference type="PANTHER" id="PTHR39427:SF1">
    <property type="entry name" value="PTS SYSTEM GLUCITOL_SORBITOL-SPECIFIC EIIB COMPONENT"/>
    <property type="match status" value="1"/>
</dbReference>
<dbReference type="InterPro" id="IPR011618">
    <property type="entry name" value="PTS_EIIBC_GUT_N"/>
</dbReference>
<evidence type="ECO:0000259" key="2">
    <source>
        <dbReference type="PROSITE" id="PS51102"/>
    </source>
</evidence>
<sequence length="124" mass="13452">MSKYKSIRINRGTNGWGGPLIITPTETKNKILVVTTDGFPPLAEHIADMTGCQLVDGFKTILPEEEVVLAIIDCGGIARCGIYPKNGIPTMNLNSTGKCGPLAQFMTEELYVSDVKENNISFCD</sequence>
<dbReference type="Proteomes" id="UP001196301">
    <property type="component" value="Unassembled WGS sequence"/>
</dbReference>
<evidence type="ECO:0000256" key="1">
    <source>
        <dbReference type="PROSITE-ProRule" id="PRU00425"/>
    </source>
</evidence>
<comment type="caution">
    <text evidence="3">The sequence shown here is derived from an EMBL/GenBank/DDBJ whole genome shotgun (WGS) entry which is preliminary data.</text>
</comment>
<organism evidence="3 4">
    <name type="scientific">Intestinibacter bartlettii</name>
    <dbReference type="NCBI Taxonomy" id="261299"/>
    <lineage>
        <taxon>Bacteria</taxon>
        <taxon>Bacillati</taxon>
        <taxon>Bacillota</taxon>
        <taxon>Clostridia</taxon>
        <taxon>Peptostreptococcales</taxon>
        <taxon>Peptostreptococcaceae</taxon>
        <taxon>Intestinibacter</taxon>
    </lineage>
</organism>
<dbReference type="EMBL" id="JAHLOQ010000009">
    <property type="protein sequence ID" value="MBU5335757.1"/>
    <property type="molecule type" value="Genomic_DNA"/>
</dbReference>
<dbReference type="PROSITE" id="PS51102">
    <property type="entry name" value="PTS_EIIB_TYPE_5"/>
    <property type="match status" value="1"/>
</dbReference>
<dbReference type="PANTHER" id="PTHR39427">
    <property type="match status" value="1"/>
</dbReference>
<protein>
    <submittedName>
        <fullName evidence="3">PTS sorbose transporter subunit IIB</fullName>
    </submittedName>
</protein>
<reference evidence="3 4" key="1">
    <citation type="submission" date="2021-06" db="EMBL/GenBank/DDBJ databases">
        <authorList>
            <person name="Sun Q."/>
            <person name="Li D."/>
        </authorList>
    </citation>
    <scope>NUCLEOTIDE SEQUENCE [LARGE SCALE GENOMIC DNA]</scope>
    <source>
        <strain evidence="3 4">N19</strain>
    </source>
</reference>
<feature type="domain" description="PTS EIIB type-5" evidence="2">
    <location>
        <begin position="3"/>
        <end position="124"/>
    </location>
</feature>
<keyword evidence="4" id="KW-1185">Reference proteome</keyword>
<dbReference type="Pfam" id="PF03612">
    <property type="entry name" value="EIIBC-GUT_N"/>
    <property type="match status" value="1"/>
</dbReference>
<accession>A0ABS6DVN0</accession>